<evidence type="ECO:0000313" key="2">
    <source>
        <dbReference type="Proteomes" id="UP000548476"/>
    </source>
</evidence>
<gene>
    <name evidence="1" type="ORF">HNR73_003771</name>
</gene>
<dbReference type="PANTHER" id="PTHR40053">
    <property type="entry name" value="SPORULATION-CONTROL PROTEIN SPO0M"/>
    <property type="match status" value="1"/>
</dbReference>
<organism evidence="1 2">
    <name type="scientific">Phytomonospora endophytica</name>
    <dbReference type="NCBI Taxonomy" id="714109"/>
    <lineage>
        <taxon>Bacteria</taxon>
        <taxon>Bacillati</taxon>
        <taxon>Actinomycetota</taxon>
        <taxon>Actinomycetes</taxon>
        <taxon>Micromonosporales</taxon>
        <taxon>Micromonosporaceae</taxon>
        <taxon>Phytomonospora</taxon>
    </lineage>
</organism>
<dbReference type="RefSeq" id="WP_184788731.1">
    <property type="nucleotide sequence ID" value="NZ_BONT01000105.1"/>
</dbReference>
<reference evidence="1 2" key="1">
    <citation type="submission" date="2020-08" db="EMBL/GenBank/DDBJ databases">
        <title>Genomic Encyclopedia of Type Strains, Phase IV (KMG-IV): sequencing the most valuable type-strain genomes for metagenomic binning, comparative biology and taxonomic classification.</title>
        <authorList>
            <person name="Goeker M."/>
        </authorList>
    </citation>
    <scope>NUCLEOTIDE SEQUENCE [LARGE SCALE GENOMIC DNA]</scope>
    <source>
        <strain evidence="1 2">YIM 65646</strain>
    </source>
</reference>
<evidence type="ECO:0000313" key="1">
    <source>
        <dbReference type="EMBL" id="MBB6035907.1"/>
    </source>
</evidence>
<dbReference type="InterPro" id="IPR009776">
    <property type="entry name" value="Spore_0_M"/>
</dbReference>
<comment type="caution">
    <text evidence="1">The sequence shown here is derived from an EMBL/GenBank/DDBJ whole genome shotgun (WGS) entry which is preliminary data.</text>
</comment>
<accession>A0A841FRI1</accession>
<dbReference type="Proteomes" id="UP000548476">
    <property type="component" value="Unassembled WGS sequence"/>
</dbReference>
<keyword evidence="2" id="KW-1185">Reference proteome</keyword>
<sequence>MVLRKILAAFGAGVEVDTLLSASAVRPGGTLNGEVRFSGGKSDHRVTAINLEFVAEVEVERDGSTHRSRYDFFDAKVAGEVMLAAGSSHSVPFSLPVPWETPVTALGGHQLYGMRLGVATELELAGALDKGDLDPLHVEPLPVQQAVLTALGRLGFTFSKADLEAGTIPGSTMPFYQEIEYWPGGQFRNSFKELELTFITTASAVDVILEADKRGGFLSSGRDALNRFTLPHTETGDLTPLLNDKLSRLAA</sequence>
<protein>
    <submittedName>
        <fullName evidence="1">Sporulation-control protein</fullName>
    </submittedName>
</protein>
<dbReference type="Pfam" id="PF07070">
    <property type="entry name" value="Spo0M"/>
    <property type="match status" value="1"/>
</dbReference>
<name>A0A841FRI1_9ACTN</name>
<dbReference type="AlphaFoldDB" id="A0A841FRI1"/>
<dbReference type="EMBL" id="JACHGT010000007">
    <property type="protein sequence ID" value="MBB6035907.1"/>
    <property type="molecule type" value="Genomic_DNA"/>
</dbReference>
<dbReference type="PANTHER" id="PTHR40053:SF1">
    <property type="entry name" value="SPORULATION-CONTROL PROTEIN SPO0M"/>
    <property type="match status" value="1"/>
</dbReference>
<proteinExistence type="predicted"/>